<dbReference type="Pfam" id="PF14525">
    <property type="entry name" value="AraC_binding_2"/>
    <property type="match status" value="1"/>
</dbReference>
<name>A0ABT4VQD2_9HYPH</name>
<dbReference type="PROSITE" id="PS00041">
    <property type="entry name" value="HTH_ARAC_FAMILY_1"/>
    <property type="match status" value="1"/>
</dbReference>
<dbReference type="InterPro" id="IPR018060">
    <property type="entry name" value="HTH_AraC"/>
</dbReference>
<dbReference type="SMART" id="SM00342">
    <property type="entry name" value="HTH_ARAC"/>
    <property type="match status" value="1"/>
</dbReference>
<evidence type="ECO:0000256" key="1">
    <source>
        <dbReference type="ARBA" id="ARBA00023015"/>
    </source>
</evidence>
<dbReference type="EMBL" id="JAPJZH010000010">
    <property type="protein sequence ID" value="MDA4846918.1"/>
    <property type="molecule type" value="Genomic_DNA"/>
</dbReference>
<organism evidence="5 6">
    <name type="scientific">Hoeflea poritis</name>
    <dbReference type="NCBI Taxonomy" id="2993659"/>
    <lineage>
        <taxon>Bacteria</taxon>
        <taxon>Pseudomonadati</taxon>
        <taxon>Pseudomonadota</taxon>
        <taxon>Alphaproteobacteria</taxon>
        <taxon>Hyphomicrobiales</taxon>
        <taxon>Rhizobiaceae</taxon>
        <taxon>Hoeflea</taxon>
    </lineage>
</organism>
<evidence type="ECO:0000313" key="6">
    <source>
        <dbReference type="Proteomes" id="UP001148313"/>
    </source>
</evidence>
<evidence type="ECO:0000256" key="2">
    <source>
        <dbReference type="ARBA" id="ARBA00023125"/>
    </source>
</evidence>
<proteinExistence type="predicted"/>
<keyword evidence="2" id="KW-0238">DNA-binding</keyword>
<dbReference type="InterPro" id="IPR018062">
    <property type="entry name" value="HTH_AraC-typ_CS"/>
</dbReference>
<evidence type="ECO:0000259" key="4">
    <source>
        <dbReference type="PROSITE" id="PS01124"/>
    </source>
</evidence>
<dbReference type="InterPro" id="IPR050204">
    <property type="entry name" value="AraC_XylS_family_regulators"/>
</dbReference>
<keyword evidence="3" id="KW-0804">Transcription</keyword>
<evidence type="ECO:0000256" key="3">
    <source>
        <dbReference type="ARBA" id="ARBA00023163"/>
    </source>
</evidence>
<dbReference type="Pfam" id="PF12833">
    <property type="entry name" value="HTH_18"/>
    <property type="match status" value="1"/>
</dbReference>
<dbReference type="RefSeq" id="WP_271090722.1">
    <property type="nucleotide sequence ID" value="NZ_JAPJZH010000010.1"/>
</dbReference>
<accession>A0ABT4VQD2</accession>
<protein>
    <submittedName>
        <fullName evidence="5">AraC family transcriptional regulator</fullName>
    </submittedName>
</protein>
<sequence>MSDRPLTNLDFFDGGPGAGACFRSDQPAVAQNIMSERYKAHHLTCLAGEHDFDFFHVGAEVPVGSFNVLRYGSHVEIEPGAFKDFFMLEMPVAGGARVQQGGMHLGSSYDTALFLSPDQRIHSVWTSGTTQLMLKIKRSELITRWQKRLDDPVAELPDVSPEIDLNRPAGWRIRRLMHLLYEELERSLRFEDESVTQTPLAAAVIDNVFEYWAQAHSHLLEGPTFRILPVHIKRSVAYIDSHLSKDLKVSTLARIGNVSERAIYDGFLKFLKRSPKQYILERRLHCARQDLIAGKGSVAGVARKYGINHLGRFSQYYRLRYGENPSETLLQG</sequence>
<dbReference type="PANTHER" id="PTHR46796">
    <property type="entry name" value="HTH-TYPE TRANSCRIPTIONAL ACTIVATOR RHAS-RELATED"/>
    <property type="match status" value="1"/>
</dbReference>
<dbReference type="InterPro" id="IPR035418">
    <property type="entry name" value="AraC-bd_2"/>
</dbReference>
<dbReference type="PROSITE" id="PS01124">
    <property type="entry name" value="HTH_ARAC_FAMILY_2"/>
    <property type="match status" value="1"/>
</dbReference>
<reference evidence="5" key="1">
    <citation type="submission" date="2022-11" db="EMBL/GenBank/DDBJ databases">
        <title>Hoeflea poritis sp. nov., isolated from scleractinian coral Porites lutea.</title>
        <authorList>
            <person name="Zhang G."/>
            <person name="Wei Q."/>
            <person name="Cai L."/>
        </authorList>
    </citation>
    <scope>NUCLEOTIDE SEQUENCE</scope>
    <source>
        <strain evidence="5">E7-10</strain>
    </source>
</reference>
<feature type="domain" description="HTH araC/xylS-type" evidence="4">
    <location>
        <begin position="233"/>
        <end position="331"/>
    </location>
</feature>
<keyword evidence="6" id="KW-1185">Reference proteome</keyword>
<keyword evidence="1" id="KW-0805">Transcription regulation</keyword>
<dbReference type="Gene3D" id="1.10.10.60">
    <property type="entry name" value="Homeodomain-like"/>
    <property type="match status" value="1"/>
</dbReference>
<dbReference type="Proteomes" id="UP001148313">
    <property type="component" value="Unassembled WGS sequence"/>
</dbReference>
<evidence type="ECO:0000313" key="5">
    <source>
        <dbReference type="EMBL" id="MDA4846918.1"/>
    </source>
</evidence>
<gene>
    <name evidence="5" type="ORF">OOZ53_16280</name>
</gene>
<comment type="caution">
    <text evidence="5">The sequence shown here is derived from an EMBL/GenBank/DDBJ whole genome shotgun (WGS) entry which is preliminary data.</text>
</comment>